<evidence type="ECO:0000313" key="2">
    <source>
        <dbReference type="EMBL" id="MQT77672.1"/>
    </source>
</evidence>
<protein>
    <submittedName>
        <fullName evidence="2">CopG family transcriptional regulator</fullName>
    </submittedName>
</protein>
<gene>
    <name evidence="2" type="ORF">GHO37_25800</name>
</gene>
<feature type="compositionally biased region" description="Basic and acidic residues" evidence="1">
    <location>
        <begin position="7"/>
        <end position="21"/>
    </location>
</feature>
<name>A0A7X1WZS0_9PSED</name>
<organism evidence="2 3">
    <name type="scientific">Pseudomonas helleri</name>
    <dbReference type="NCBI Taxonomy" id="1608996"/>
    <lineage>
        <taxon>Bacteria</taxon>
        <taxon>Pseudomonadati</taxon>
        <taxon>Pseudomonadota</taxon>
        <taxon>Gammaproteobacteria</taxon>
        <taxon>Pseudomonadales</taxon>
        <taxon>Pseudomonadaceae</taxon>
        <taxon>Pseudomonas</taxon>
    </lineage>
</organism>
<dbReference type="AlphaFoldDB" id="A0A7X1WZS0"/>
<evidence type="ECO:0000256" key="1">
    <source>
        <dbReference type="SAM" id="MobiDB-lite"/>
    </source>
</evidence>
<dbReference type="CDD" id="cd21631">
    <property type="entry name" value="RHH_CopG_NikR-like"/>
    <property type="match status" value="1"/>
</dbReference>
<comment type="caution">
    <text evidence="2">The sequence shown here is derived from an EMBL/GenBank/DDBJ whole genome shotgun (WGS) entry which is preliminary data.</text>
</comment>
<feature type="region of interest" description="Disordered" evidence="1">
    <location>
        <begin position="1"/>
        <end position="21"/>
    </location>
</feature>
<proteinExistence type="predicted"/>
<dbReference type="RefSeq" id="WP_153439111.1">
    <property type="nucleotide sequence ID" value="NZ_WIWF01000176.1"/>
</dbReference>
<dbReference type="EMBL" id="WIWF01000176">
    <property type="protein sequence ID" value="MQT77672.1"/>
    <property type="molecule type" value="Genomic_DNA"/>
</dbReference>
<reference evidence="2 3" key="1">
    <citation type="submission" date="2019-10" db="EMBL/GenBank/DDBJ databases">
        <title>Evaluation of single-gene subtyping targets for Pseudomonas.</title>
        <authorList>
            <person name="Reichler S.J."/>
            <person name="Orsi R.H."/>
            <person name="Wiedmann M."/>
            <person name="Martin N.H."/>
            <person name="Murphy S.I."/>
        </authorList>
    </citation>
    <scope>NUCLEOTIDE SEQUENCE [LARGE SCALE GENOMIC DNA]</scope>
    <source>
        <strain evidence="2 3">FSL R10-2932</strain>
    </source>
</reference>
<accession>A0A7X1WZS0</accession>
<evidence type="ECO:0000313" key="3">
    <source>
        <dbReference type="Proteomes" id="UP000447574"/>
    </source>
</evidence>
<sequence length="98" mass="10474">MITKKPKLQEAEKRTEGGRDEAKIDAFIAGAPDSGVAVKTAKPAKQNKKQISLTIDPELLALLDEKAGNIGMARAAAITLACRQFIERGAIIKGDTEQ</sequence>
<dbReference type="Proteomes" id="UP000447574">
    <property type="component" value="Unassembled WGS sequence"/>
</dbReference>